<evidence type="ECO:0000313" key="3">
    <source>
        <dbReference type="Proteomes" id="UP001521184"/>
    </source>
</evidence>
<accession>A0ABR3TTG8</accession>
<gene>
    <name evidence="2" type="ORF">SLS58_004459</name>
</gene>
<dbReference type="SUPFAM" id="SSF51905">
    <property type="entry name" value="FAD/NAD(P)-binding domain"/>
    <property type="match status" value="1"/>
</dbReference>
<dbReference type="Pfam" id="PF13738">
    <property type="entry name" value="Pyr_redox_3"/>
    <property type="match status" value="1"/>
</dbReference>
<keyword evidence="1" id="KW-0560">Oxidoreductase</keyword>
<dbReference type="Gene3D" id="3.50.50.60">
    <property type="entry name" value="FAD/NAD(P)-binding domain"/>
    <property type="match status" value="1"/>
</dbReference>
<proteinExistence type="predicted"/>
<dbReference type="EMBL" id="JAKEKT020000024">
    <property type="protein sequence ID" value="KAL1644179.1"/>
    <property type="molecule type" value="Genomic_DNA"/>
</dbReference>
<dbReference type="InterPro" id="IPR036188">
    <property type="entry name" value="FAD/NAD-bd_sf"/>
</dbReference>
<reference evidence="2 3" key="1">
    <citation type="journal article" date="2023" name="Plant Dis.">
        <title>First Report of Diplodia intermedia Causing Canker and Dieback Diseases on Apple Trees in Canada.</title>
        <authorList>
            <person name="Ellouze W."/>
            <person name="Ilyukhin E."/>
            <person name="Sulman M."/>
            <person name="Ali S."/>
        </authorList>
    </citation>
    <scope>NUCLEOTIDE SEQUENCE [LARGE SCALE GENOMIC DNA]</scope>
    <source>
        <strain evidence="2 3">M45-28</strain>
    </source>
</reference>
<comment type="caution">
    <text evidence="2">The sequence shown here is derived from an EMBL/GenBank/DDBJ whole genome shotgun (WGS) entry which is preliminary data.</text>
</comment>
<evidence type="ECO:0000256" key="1">
    <source>
        <dbReference type="ARBA" id="ARBA00023002"/>
    </source>
</evidence>
<dbReference type="PANTHER" id="PTHR43539:SF68">
    <property type="entry name" value="FLAVIN-BINDING MONOOXYGENASE-LIKE PROTEIN (AFU_ORTHOLOGUE AFUA_4G09220)"/>
    <property type="match status" value="1"/>
</dbReference>
<sequence>MLLLPVENGGRTEWKIWILSTWLESLEVQSEDEALLPMPGRRINDLEKFDTDVFIVGAGNAAVALAARLKALGVESVMAERNANVGDNWALRYDCMRFHLPTAFCELPYMCYEKHLQSPHLLTRDDLADQVRRYVAAFNLNVITSAQIKSTLYDQPSQRWTITFQTPAGQRTAVAKHLVQATGIGSQKPHLPPIADRHLYKGISLHSAEYKSAAKLKAQGVKTVLIIGSANTAFDILEDCHAAAGALSPTLVARSPTYVIPLSYITSPLSLGAYDSLGVAAADRLFLTLPSKGTAPLRRLRMRGGC</sequence>
<dbReference type="PANTHER" id="PTHR43539">
    <property type="entry name" value="FLAVIN-BINDING MONOOXYGENASE-LIKE PROTEIN (AFU_ORTHOLOGUE AFUA_4G09220)"/>
    <property type="match status" value="1"/>
</dbReference>
<name>A0ABR3TTG8_9PEZI</name>
<dbReference type="Proteomes" id="UP001521184">
    <property type="component" value="Unassembled WGS sequence"/>
</dbReference>
<keyword evidence="3" id="KW-1185">Reference proteome</keyword>
<evidence type="ECO:0000313" key="2">
    <source>
        <dbReference type="EMBL" id="KAL1644179.1"/>
    </source>
</evidence>
<organism evidence="2 3">
    <name type="scientific">Diplodia intermedia</name>
    <dbReference type="NCBI Taxonomy" id="856260"/>
    <lineage>
        <taxon>Eukaryota</taxon>
        <taxon>Fungi</taxon>
        <taxon>Dikarya</taxon>
        <taxon>Ascomycota</taxon>
        <taxon>Pezizomycotina</taxon>
        <taxon>Dothideomycetes</taxon>
        <taxon>Dothideomycetes incertae sedis</taxon>
        <taxon>Botryosphaeriales</taxon>
        <taxon>Botryosphaeriaceae</taxon>
        <taxon>Diplodia</taxon>
    </lineage>
</organism>
<dbReference type="InterPro" id="IPR050982">
    <property type="entry name" value="Auxin_biosynth/cation_transpt"/>
</dbReference>
<protein>
    <submittedName>
        <fullName evidence="2">Uncharacterized protein</fullName>
    </submittedName>
</protein>